<dbReference type="InterPro" id="IPR006143">
    <property type="entry name" value="RND_pump_MFP"/>
</dbReference>
<evidence type="ECO:0000256" key="2">
    <source>
        <dbReference type="SAM" id="Coils"/>
    </source>
</evidence>
<sequence length="297" mass="32943">MIPDKTMILMIIFLLFWGNALWGSMSESTLPFDLSLQRDFPLVPEIESNRVGSLRGVLLPIEDVRLCSKEPGILEGYTVEEGQVVHKGDIVARLNAEEETAEVEKATALIKGTEAEIEHARAEFERIEGLFREGISSKKQYEETKFQLSSAQSKYDQAKASLSAAKSKLESRVIRSPIDGIFFKKLKNPGESIERFEAIGRVVNTKELQMVVFCDAKYFGKVKVADQLQVEIIDGPSSGRQTLATVVHVDSILDPISGTFRVKLLIQPTDFIVAGMSALLLLPEEGTAKRNELSKSP</sequence>
<dbReference type="Gene3D" id="1.10.287.470">
    <property type="entry name" value="Helix hairpin bin"/>
    <property type="match status" value="1"/>
</dbReference>
<dbReference type="NCBIfam" id="TIGR01730">
    <property type="entry name" value="RND_mfp"/>
    <property type="match status" value="1"/>
</dbReference>
<dbReference type="Proteomes" id="UP000009149">
    <property type="component" value="Chromosome"/>
</dbReference>
<dbReference type="GO" id="GO:1990281">
    <property type="term" value="C:efflux pump complex"/>
    <property type="evidence" value="ECO:0007669"/>
    <property type="project" value="TreeGrafter"/>
</dbReference>
<gene>
    <name evidence="3" type="ordered locus">Minf_0123</name>
</gene>
<accession>B3DX43</accession>
<dbReference type="Gene3D" id="2.40.30.170">
    <property type="match status" value="1"/>
</dbReference>
<protein>
    <submittedName>
        <fullName evidence="3">Probable Co/Zn/Cd efflux system membrane fusion protein</fullName>
    </submittedName>
</protein>
<dbReference type="AlphaFoldDB" id="B3DX43"/>
<dbReference type="eggNOG" id="COG0845">
    <property type="taxonomic scope" value="Bacteria"/>
</dbReference>
<dbReference type="OrthoDB" id="9810430at2"/>
<dbReference type="KEGG" id="min:Minf_0123"/>
<reference evidence="3 4" key="1">
    <citation type="journal article" date="2008" name="Biol. Direct">
        <title>Complete genome sequence of the extremely acidophilic methanotroph isolate V4, Methylacidiphilum infernorum, a representative of the bacterial phylum Verrucomicrobia.</title>
        <authorList>
            <person name="Hou S."/>
            <person name="Makarova K.S."/>
            <person name="Saw J.H."/>
            <person name="Senin P."/>
            <person name="Ly B.V."/>
            <person name="Zhou Z."/>
            <person name="Ren Y."/>
            <person name="Wang J."/>
            <person name="Galperin M.Y."/>
            <person name="Omelchenko M.V."/>
            <person name="Wolf Y.I."/>
            <person name="Yutin N."/>
            <person name="Koonin E.V."/>
            <person name="Stott M.B."/>
            <person name="Mountain B.W."/>
            <person name="Crowe M.A."/>
            <person name="Smirnova A.V."/>
            <person name="Dunfield P.F."/>
            <person name="Feng L."/>
            <person name="Wang L."/>
            <person name="Alam M."/>
        </authorList>
    </citation>
    <scope>NUCLEOTIDE SEQUENCE [LARGE SCALE GENOMIC DNA]</scope>
    <source>
        <strain evidence="4">Isolate V4</strain>
    </source>
</reference>
<dbReference type="Gene3D" id="2.40.50.100">
    <property type="match status" value="1"/>
</dbReference>
<name>B3DX43_METI4</name>
<dbReference type="PANTHER" id="PTHR30469">
    <property type="entry name" value="MULTIDRUG RESISTANCE PROTEIN MDTA"/>
    <property type="match status" value="1"/>
</dbReference>
<dbReference type="HOGENOM" id="CLU_1041481_0_0_0"/>
<keyword evidence="2" id="KW-0175">Coiled coil</keyword>
<evidence type="ECO:0000313" key="4">
    <source>
        <dbReference type="Proteomes" id="UP000009149"/>
    </source>
</evidence>
<comment type="similarity">
    <text evidence="1">Belongs to the membrane fusion protein (MFP) (TC 8.A.1) family.</text>
</comment>
<feature type="coiled-coil region" evidence="2">
    <location>
        <begin position="96"/>
        <end position="168"/>
    </location>
</feature>
<proteinExistence type="inferred from homology"/>
<dbReference type="SUPFAM" id="SSF111369">
    <property type="entry name" value="HlyD-like secretion proteins"/>
    <property type="match status" value="1"/>
</dbReference>
<evidence type="ECO:0000256" key="1">
    <source>
        <dbReference type="ARBA" id="ARBA00009477"/>
    </source>
</evidence>
<dbReference type="STRING" id="481448.Minf_0123"/>
<evidence type="ECO:0000313" key="3">
    <source>
        <dbReference type="EMBL" id="ACD82183.1"/>
    </source>
</evidence>
<dbReference type="GO" id="GO:0015562">
    <property type="term" value="F:efflux transmembrane transporter activity"/>
    <property type="evidence" value="ECO:0007669"/>
    <property type="project" value="TreeGrafter"/>
</dbReference>
<organism evidence="3 4">
    <name type="scientific">Methylacidiphilum infernorum (isolate V4)</name>
    <name type="common">Methylokorus infernorum (strain V4)</name>
    <dbReference type="NCBI Taxonomy" id="481448"/>
    <lineage>
        <taxon>Bacteria</taxon>
        <taxon>Pseudomonadati</taxon>
        <taxon>Verrucomicrobiota</taxon>
        <taxon>Methylacidiphilae</taxon>
        <taxon>Methylacidiphilales</taxon>
        <taxon>Methylacidiphilaceae</taxon>
        <taxon>Methylacidiphilum (ex Ratnadevi et al. 2023)</taxon>
    </lineage>
</organism>
<dbReference type="PANTHER" id="PTHR30469:SF15">
    <property type="entry name" value="HLYD FAMILY OF SECRETION PROTEINS"/>
    <property type="match status" value="1"/>
</dbReference>
<dbReference type="EMBL" id="CP000975">
    <property type="protein sequence ID" value="ACD82183.1"/>
    <property type="molecule type" value="Genomic_DNA"/>
</dbReference>